<dbReference type="InterPro" id="IPR018079">
    <property type="entry name" value="Ribosomal_uS4_CS"/>
</dbReference>
<dbReference type="PANTHER" id="PTHR11831:SF4">
    <property type="entry name" value="SMALL RIBOSOMAL SUBUNIT PROTEIN US4M"/>
    <property type="match status" value="1"/>
</dbReference>
<proteinExistence type="inferred from homology"/>
<dbReference type="Pfam" id="PF01479">
    <property type="entry name" value="S4"/>
    <property type="match status" value="1"/>
</dbReference>
<dbReference type="GO" id="GO:0003735">
    <property type="term" value="F:structural constituent of ribosome"/>
    <property type="evidence" value="ECO:0007669"/>
    <property type="project" value="InterPro"/>
</dbReference>
<dbReference type="Gene3D" id="3.10.290.10">
    <property type="entry name" value="RNA-binding S4 domain"/>
    <property type="match status" value="1"/>
</dbReference>
<dbReference type="Pfam" id="PF00163">
    <property type="entry name" value="Ribosomal_S4"/>
    <property type="match status" value="1"/>
</dbReference>
<dbReference type="HAMAP" id="MF_01306_B">
    <property type="entry name" value="Ribosomal_uS4_B"/>
    <property type="match status" value="1"/>
</dbReference>
<comment type="subunit">
    <text evidence="7">Part of the 30S ribosomal subunit. Contacts protein S5. The interaction surface between S4 and S5 is involved in control of translational fidelity.</text>
</comment>
<dbReference type="NCBIfam" id="NF003717">
    <property type="entry name" value="PRK05327.1"/>
    <property type="match status" value="1"/>
</dbReference>
<dbReference type="InterPro" id="IPR036986">
    <property type="entry name" value="S4_RNA-bd_sf"/>
</dbReference>
<feature type="domain" description="RNA-binding S4" evidence="9">
    <location>
        <begin position="99"/>
        <end position="163"/>
    </location>
</feature>
<dbReference type="AlphaFoldDB" id="A0A1F5ZK60"/>
<dbReference type="SMART" id="SM01390">
    <property type="entry name" value="Ribosomal_S4"/>
    <property type="match status" value="1"/>
</dbReference>
<dbReference type="PROSITE" id="PS00632">
    <property type="entry name" value="RIBOSOMAL_S4"/>
    <property type="match status" value="1"/>
</dbReference>
<dbReference type="Proteomes" id="UP000177416">
    <property type="component" value="Unassembled WGS sequence"/>
</dbReference>
<evidence type="ECO:0000259" key="10">
    <source>
        <dbReference type="SMART" id="SM01390"/>
    </source>
</evidence>
<keyword evidence="3 7" id="KW-0694">RNA-binding</keyword>
<protein>
    <recommendedName>
        <fullName evidence="6 7">Small ribosomal subunit protein uS4</fullName>
    </recommendedName>
</protein>
<evidence type="ECO:0000259" key="9">
    <source>
        <dbReference type="SMART" id="SM00363"/>
    </source>
</evidence>
<dbReference type="CDD" id="cd00165">
    <property type="entry name" value="S4"/>
    <property type="match status" value="1"/>
</dbReference>
<keyword evidence="5 7" id="KW-0687">Ribonucleoprotein</keyword>
<evidence type="ECO:0000256" key="5">
    <source>
        <dbReference type="ARBA" id="ARBA00023274"/>
    </source>
</evidence>
<dbReference type="InterPro" id="IPR002942">
    <property type="entry name" value="S4_RNA-bd"/>
</dbReference>
<evidence type="ECO:0000256" key="4">
    <source>
        <dbReference type="ARBA" id="ARBA00022980"/>
    </source>
</evidence>
<evidence type="ECO:0000256" key="8">
    <source>
        <dbReference type="RuleBase" id="RU003699"/>
    </source>
</evidence>
<keyword evidence="2 7" id="KW-0699">rRNA-binding</keyword>
<accession>A0A1F5ZK60</accession>
<dbReference type="FunFam" id="1.10.1050.10:FF:000001">
    <property type="entry name" value="30S ribosomal protein S4"/>
    <property type="match status" value="1"/>
</dbReference>
<name>A0A1F5ZK60_9BACT</name>
<comment type="similarity">
    <text evidence="1 7 8">Belongs to the universal ribosomal protein uS4 family.</text>
</comment>
<dbReference type="InterPro" id="IPR005709">
    <property type="entry name" value="Ribosomal_uS4_bac-type"/>
</dbReference>
<organism evidence="11 12">
    <name type="scientific">Candidatus Gottesmanbacteria bacterium RIFCSPHIGHO2_01_FULL_46_14</name>
    <dbReference type="NCBI Taxonomy" id="1798380"/>
    <lineage>
        <taxon>Bacteria</taxon>
        <taxon>Candidatus Gottesmaniibacteriota</taxon>
    </lineage>
</organism>
<keyword evidence="4 7" id="KW-0689">Ribosomal protein</keyword>
<reference evidence="11 12" key="1">
    <citation type="journal article" date="2016" name="Nat. Commun.">
        <title>Thousands of microbial genomes shed light on interconnected biogeochemical processes in an aquifer system.</title>
        <authorList>
            <person name="Anantharaman K."/>
            <person name="Brown C.T."/>
            <person name="Hug L.A."/>
            <person name="Sharon I."/>
            <person name="Castelle C.J."/>
            <person name="Probst A.J."/>
            <person name="Thomas B.C."/>
            <person name="Singh A."/>
            <person name="Wilkins M.J."/>
            <person name="Karaoz U."/>
            <person name="Brodie E.L."/>
            <person name="Williams K.H."/>
            <person name="Hubbard S.S."/>
            <person name="Banfield J.F."/>
        </authorList>
    </citation>
    <scope>NUCLEOTIDE SEQUENCE [LARGE SCALE GENOMIC DNA]</scope>
</reference>
<dbReference type="SMART" id="SM00363">
    <property type="entry name" value="S4"/>
    <property type="match status" value="1"/>
</dbReference>
<dbReference type="EMBL" id="MFJJ01000053">
    <property type="protein sequence ID" value="OGG12886.1"/>
    <property type="molecule type" value="Genomic_DNA"/>
</dbReference>
<comment type="caution">
    <text evidence="11">The sequence shown here is derived from an EMBL/GenBank/DDBJ whole genome shotgun (WGS) entry which is preliminary data.</text>
</comment>
<dbReference type="PROSITE" id="PS50889">
    <property type="entry name" value="S4"/>
    <property type="match status" value="1"/>
</dbReference>
<dbReference type="InterPro" id="IPR022801">
    <property type="entry name" value="Ribosomal_uS4"/>
</dbReference>
<dbReference type="GO" id="GO:0042274">
    <property type="term" value="P:ribosomal small subunit biogenesis"/>
    <property type="evidence" value="ECO:0007669"/>
    <property type="project" value="TreeGrafter"/>
</dbReference>
<feature type="domain" description="Small ribosomal subunit protein uS4 N-terminal" evidence="10">
    <location>
        <begin position="3"/>
        <end position="98"/>
    </location>
</feature>
<evidence type="ECO:0000313" key="11">
    <source>
        <dbReference type="EMBL" id="OGG12886.1"/>
    </source>
</evidence>
<comment type="function">
    <text evidence="7">With S5 and S12 plays an important role in translational accuracy.</text>
</comment>
<dbReference type="SUPFAM" id="SSF55174">
    <property type="entry name" value="Alpha-L RNA-binding motif"/>
    <property type="match status" value="1"/>
</dbReference>
<evidence type="ECO:0000256" key="7">
    <source>
        <dbReference type="HAMAP-Rule" id="MF_01306"/>
    </source>
</evidence>
<comment type="function">
    <text evidence="7">One of the primary rRNA binding proteins, it binds directly to 16S rRNA where it nucleates assembly of the body of the 30S subunit.</text>
</comment>
<evidence type="ECO:0000256" key="6">
    <source>
        <dbReference type="ARBA" id="ARBA00035254"/>
    </source>
</evidence>
<evidence type="ECO:0000256" key="1">
    <source>
        <dbReference type="ARBA" id="ARBA00007465"/>
    </source>
</evidence>
<dbReference type="GO" id="GO:0006412">
    <property type="term" value="P:translation"/>
    <property type="evidence" value="ECO:0007669"/>
    <property type="project" value="UniProtKB-UniRule"/>
</dbReference>
<dbReference type="NCBIfam" id="TIGR01017">
    <property type="entry name" value="rpsD_bact"/>
    <property type="match status" value="1"/>
</dbReference>
<sequence>MARYTGPKNRLARREGMDLGLKTVGSHAHASLLKRLNVPPGQHGPRGRRKVSDFGLQLREKQKVKRIYGLLERQFRKNFETARKWKGNTGEKLLEFLERRLDNTVYRLGLSPTRALARQLVGHRHVLVDGKLVTIPSYLISHNQVISLTSKGAGIPAVKKLLDDKTFTPAEWLLRQGPAGKITRLPQRADIKEDINEQLIVEHYSR</sequence>
<dbReference type="GO" id="GO:0015935">
    <property type="term" value="C:small ribosomal subunit"/>
    <property type="evidence" value="ECO:0007669"/>
    <property type="project" value="InterPro"/>
</dbReference>
<evidence type="ECO:0000256" key="3">
    <source>
        <dbReference type="ARBA" id="ARBA00022884"/>
    </source>
</evidence>
<dbReference type="InterPro" id="IPR001912">
    <property type="entry name" value="Ribosomal_uS4_N"/>
</dbReference>
<dbReference type="GO" id="GO:0019843">
    <property type="term" value="F:rRNA binding"/>
    <property type="evidence" value="ECO:0007669"/>
    <property type="project" value="UniProtKB-UniRule"/>
</dbReference>
<dbReference type="FunFam" id="3.10.290.10:FF:000001">
    <property type="entry name" value="30S ribosomal protein S4"/>
    <property type="match status" value="1"/>
</dbReference>
<gene>
    <name evidence="7" type="primary">rpsD</name>
    <name evidence="11" type="ORF">A2875_04595</name>
</gene>
<evidence type="ECO:0000313" key="12">
    <source>
        <dbReference type="Proteomes" id="UP000177416"/>
    </source>
</evidence>
<dbReference type="Gene3D" id="1.10.1050.10">
    <property type="entry name" value="Ribosomal Protein S4 Delta 41, Chain A, domain 1"/>
    <property type="match status" value="1"/>
</dbReference>
<dbReference type="PANTHER" id="PTHR11831">
    <property type="entry name" value="30S 40S RIBOSOMAL PROTEIN"/>
    <property type="match status" value="1"/>
</dbReference>
<evidence type="ECO:0000256" key="2">
    <source>
        <dbReference type="ARBA" id="ARBA00022730"/>
    </source>
</evidence>